<name>A0A2T6BTG2_9BACL</name>
<dbReference type="GO" id="GO:0042601">
    <property type="term" value="C:endospore-forming forespore"/>
    <property type="evidence" value="ECO:0007669"/>
    <property type="project" value="TreeGrafter"/>
</dbReference>
<evidence type="ECO:0000259" key="2">
    <source>
        <dbReference type="Pfam" id="PF01636"/>
    </source>
</evidence>
<keyword evidence="3" id="KW-0946">Virion</keyword>
<dbReference type="InterPro" id="IPR002575">
    <property type="entry name" value="Aminoglycoside_PTrfase"/>
</dbReference>
<dbReference type="InterPro" id="IPR011009">
    <property type="entry name" value="Kinase-like_dom_sf"/>
</dbReference>
<feature type="domain" description="Aminoglycoside phosphotransferase" evidence="2">
    <location>
        <begin position="33"/>
        <end position="260"/>
    </location>
</feature>
<accession>A0A2T6BTG2</accession>
<dbReference type="InterPro" id="IPR047175">
    <property type="entry name" value="CotS-like"/>
</dbReference>
<dbReference type="EMBL" id="QBKR01000012">
    <property type="protein sequence ID" value="PTX59378.1"/>
    <property type="molecule type" value="Genomic_DNA"/>
</dbReference>
<protein>
    <submittedName>
        <fullName evidence="3">Spore coat protein YsxE</fullName>
    </submittedName>
</protein>
<dbReference type="PANTHER" id="PTHR39179:SF3">
    <property type="entry name" value="COTS-RELATED PROTEIN"/>
    <property type="match status" value="1"/>
</dbReference>
<feature type="region of interest" description="Disordered" evidence="1">
    <location>
        <begin position="337"/>
        <end position="358"/>
    </location>
</feature>
<dbReference type="Gene3D" id="3.30.200.20">
    <property type="entry name" value="Phosphorylase Kinase, domain 1"/>
    <property type="match status" value="1"/>
</dbReference>
<dbReference type="AlphaFoldDB" id="A0A2T6BTG2"/>
<proteinExistence type="predicted"/>
<reference evidence="3 4" key="1">
    <citation type="submission" date="2018-04" db="EMBL/GenBank/DDBJ databases">
        <title>Genomic Encyclopedia of Archaeal and Bacterial Type Strains, Phase II (KMG-II): from individual species to whole genera.</title>
        <authorList>
            <person name="Goeker M."/>
        </authorList>
    </citation>
    <scope>NUCLEOTIDE SEQUENCE [LARGE SCALE GENOMIC DNA]</scope>
    <source>
        <strain evidence="3 4">DSM 45787</strain>
    </source>
</reference>
<dbReference type="PANTHER" id="PTHR39179">
    <property type="entry name" value="SPORE COAT PROTEIN I"/>
    <property type="match status" value="1"/>
</dbReference>
<dbReference type="OrthoDB" id="2379727at2"/>
<gene>
    <name evidence="3" type="ORF">C8P63_11273</name>
</gene>
<dbReference type="Pfam" id="PF01636">
    <property type="entry name" value="APH"/>
    <property type="match status" value="1"/>
</dbReference>
<comment type="caution">
    <text evidence="3">The sequence shown here is derived from an EMBL/GenBank/DDBJ whole genome shotgun (WGS) entry which is preliminary data.</text>
</comment>
<dbReference type="SUPFAM" id="SSF56112">
    <property type="entry name" value="Protein kinase-like (PK-like)"/>
    <property type="match status" value="1"/>
</dbReference>
<evidence type="ECO:0000313" key="3">
    <source>
        <dbReference type="EMBL" id="PTX59378.1"/>
    </source>
</evidence>
<keyword evidence="4" id="KW-1185">Reference proteome</keyword>
<evidence type="ECO:0000256" key="1">
    <source>
        <dbReference type="SAM" id="MobiDB-lite"/>
    </source>
</evidence>
<dbReference type="Proteomes" id="UP000244240">
    <property type="component" value="Unassembled WGS sequence"/>
</dbReference>
<dbReference type="Gene3D" id="3.90.1200.10">
    <property type="match status" value="1"/>
</dbReference>
<organism evidence="3 4">
    <name type="scientific">Melghirimyces profundicolus</name>
    <dbReference type="NCBI Taxonomy" id="1242148"/>
    <lineage>
        <taxon>Bacteria</taxon>
        <taxon>Bacillati</taxon>
        <taxon>Bacillota</taxon>
        <taxon>Bacilli</taxon>
        <taxon>Bacillales</taxon>
        <taxon>Thermoactinomycetaceae</taxon>
        <taxon>Melghirimyces</taxon>
    </lineage>
</organism>
<sequence>MKLEPERDGPVLSRVFDAYGWSPLQVRYIRGVLRVDTGDGVYSLKKSSAEPDHLSFLHEVFTKLRESGYDQVLPLEKTKSGDPFVKEEGGCWYAHPWYGEAAGRGDEVPPEKLIRDLARFHKLCEPLTAGRGKPDSPAVTAGLSRKKKAQEQLKQWRNAVSEREFASPFEKAFLSHGEDIEKTASFAIQGLEKVGRSNGGKVPRITLIHGHLHPQNLLVGKEGWRWIDFDHAEAGSPVVDVAMFLRRFVPFDGDEVVDPFALLEEYQTENPLKEKERKLLALHLAYPEPVIRTVSAYYNHPTGMEESSAVQRLEEELDRLRLFKGWVRTVWNTGKTSGRKKMASREAAAAVRSRSKKN</sequence>
<keyword evidence="3" id="KW-0167">Capsid protein</keyword>
<dbReference type="RefSeq" id="WP_108023689.1">
    <property type="nucleotide sequence ID" value="NZ_QBKR01000012.1"/>
</dbReference>
<evidence type="ECO:0000313" key="4">
    <source>
        <dbReference type="Proteomes" id="UP000244240"/>
    </source>
</evidence>